<proteinExistence type="predicted"/>
<evidence type="ECO:0000313" key="2">
    <source>
        <dbReference type="Proteomes" id="UP000249375"/>
    </source>
</evidence>
<protein>
    <submittedName>
        <fullName evidence="1">Uncharacterized protein</fullName>
    </submittedName>
</protein>
<accession>A0A5P8E8G5</accession>
<dbReference type="Proteomes" id="UP000249375">
    <property type="component" value="Chromosome"/>
</dbReference>
<gene>
    <name evidence="1" type="ORF">C7Y71_010025</name>
</gene>
<dbReference type="RefSeq" id="WP_111897549.1">
    <property type="nucleotide sequence ID" value="NZ_CP033459.1"/>
</dbReference>
<evidence type="ECO:0000313" key="1">
    <source>
        <dbReference type="EMBL" id="QFQ13319.1"/>
    </source>
</evidence>
<dbReference type="AlphaFoldDB" id="A0A5P8E8G5"/>
<dbReference type="KEGG" id="alq:C7Y71_010025"/>
<dbReference type="OrthoDB" id="1071651at2"/>
<sequence length="167" mass="19753">MDATTLFDFHTYLYELTEKNKLAREHDFYPCSCSGIGYLEEMLASSRSHKAFVCVSDVSEDCTQRHSGGWFKRRVFTVFILSRYNIRSTADYNEKLSLCRELFRQLHSRFLIDEHDLQNELAYLDVENIRSRELGGQFLNGCTGLYFMLSIDEPIDLQYNRDEWKQE</sequence>
<reference evidence="1 2" key="1">
    <citation type="submission" date="2018-11" db="EMBL/GenBank/DDBJ databases">
        <authorList>
            <person name="Na S.W."/>
            <person name="Baik M."/>
        </authorList>
    </citation>
    <scope>NUCLEOTIDE SEQUENCE [LARGE SCALE GENOMIC DNA]</scope>
    <source>
        <strain evidence="1 2">E39</strain>
    </source>
</reference>
<keyword evidence="2" id="KW-1185">Reference proteome</keyword>
<organism evidence="1 2">
    <name type="scientific">Pseudoprevotella muciniphila</name>
    <dbReference type="NCBI Taxonomy" id="2133944"/>
    <lineage>
        <taxon>Bacteria</taxon>
        <taxon>Pseudomonadati</taxon>
        <taxon>Bacteroidota</taxon>
        <taxon>Bacteroidia</taxon>
        <taxon>Bacteroidales</taxon>
        <taxon>Prevotellaceae</taxon>
        <taxon>Pseudoprevotella</taxon>
    </lineage>
</organism>
<dbReference type="EMBL" id="CP033459">
    <property type="protein sequence ID" value="QFQ13319.1"/>
    <property type="molecule type" value="Genomic_DNA"/>
</dbReference>
<name>A0A5P8E8G5_9BACT</name>